<keyword evidence="3 7" id="KW-0812">Transmembrane</keyword>
<feature type="transmembrane region" description="Helical" evidence="7">
    <location>
        <begin position="96"/>
        <end position="115"/>
    </location>
</feature>
<dbReference type="EMBL" id="OY731408">
    <property type="protein sequence ID" value="CAJ1978576.1"/>
    <property type="molecule type" value="Genomic_DNA"/>
</dbReference>
<dbReference type="Pfam" id="PF04515">
    <property type="entry name" value="Choline_transpo"/>
    <property type="match status" value="1"/>
</dbReference>
<comment type="subcellular location">
    <subcellularLocation>
        <location evidence="7">Cell membrane</location>
        <topology evidence="7">Multi-pass membrane protein</topology>
    </subcellularLocation>
    <subcellularLocation>
        <location evidence="1">Membrane</location>
        <topology evidence="1">Multi-pass membrane protein</topology>
    </subcellularLocation>
</comment>
<comment type="function">
    <text evidence="7">Choline transporter.</text>
</comment>
<protein>
    <recommendedName>
        <fullName evidence="7">Choline transporter-like protein</fullName>
    </recommendedName>
</protein>
<evidence type="ECO:0000256" key="6">
    <source>
        <dbReference type="ARBA" id="ARBA00023180"/>
    </source>
</evidence>
<evidence type="ECO:0000256" key="4">
    <source>
        <dbReference type="ARBA" id="ARBA00022989"/>
    </source>
</evidence>
<dbReference type="Gramene" id="rna-AYBTSS11_LOCUS30771">
    <property type="protein sequence ID" value="CAJ1978576.1"/>
    <property type="gene ID" value="gene-AYBTSS11_LOCUS30771"/>
</dbReference>
<feature type="transmembrane region" description="Helical" evidence="7">
    <location>
        <begin position="258"/>
        <end position="283"/>
    </location>
</feature>
<evidence type="ECO:0000256" key="7">
    <source>
        <dbReference type="RuleBase" id="RU368066"/>
    </source>
</evidence>
<reference evidence="8" key="1">
    <citation type="submission" date="2023-10" db="EMBL/GenBank/DDBJ databases">
        <authorList>
            <person name="Domelevo Entfellner J.-B."/>
        </authorList>
    </citation>
    <scope>NUCLEOTIDE SEQUENCE</scope>
</reference>
<keyword evidence="4 7" id="KW-1133">Transmembrane helix</keyword>
<comment type="similarity">
    <text evidence="2 7">Belongs to the CTL (choline transporter-like) family.</text>
</comment>
<keyword evidence="5 7" id="KW-0472">Membrane</keyword>
<dbReference type="PANTHER" id="PTHR12385:SF14">
    <property type="entry name" value="CHOLINE TRANSPORTER-LIKE 2"/>
    <property type="match status" value="1"/>
</dbReference>
<dbReference type="AlphaFoldDB" id="A0AA86W606"/>
<keyword evidence="9" id="KW-1185">Reference proteome</keyword>
<gene>
    <name evidence="8" type="ORF">AYBTSS11_LOCUS30771</name>
</gene>
<sequence>MYAPFYWSCQFIARASNTSLKHWQQMGGVNINEDIVIDKSIHKSINSRSAVLKIPRPDSFHTCFAGWIGNDAISPIIGDHDPYISVYGRELTHIRAVTILMTFIMVVAFLTSIAIVRRILMATSVAAKVIGEVQALIIFPLIPYVILAVFYMFWISAALHLFSSGQVVQNSCNSNCCTYDLIAKRVNCDRCCGYSIRYTPHIGVAILFHLFGCYWATQFFIACSSTVIAGSVASYYWAHGETSPEIPFLSVFSSMKRLMRYSLGSVALGSLILSFVESIRFLLEAIRRKLKGSGDGHDSCIGKAAYQSSQCFLKCIEWTIKSVNRNAYIMIAITGKSFFSASCIATDLIMNNILKIGRLNVIGDVILFLGKLCVSLSCALFAFLMLDTHKYRSAHNKTSSPLLPVVVCWALGYIVATLFFAVVEMSIDTIVLSFCQDSEEHQGTAQYAPPLLIETLTDQNEMQRLTQGP</sequence>
<dbReference type="Proteomes" id="UP001189624">
    <property type="component" value="Chromosome 11"/>
</dbReference>
<evidence type="ECO:0000256" key="3">
    <source>
        <dbReference type="ARBA" id="ARBA00022692"/>
    </source>
</evidence>
<comment type="caution">
    <text evidence="7">Lacks conserved residue(s) required for the propagation of feature annotation.</text>
</comment>
<name>A0AA86W606_9FABA</name>
<evidence type="ECO:0000313" key="8">
    <source>
        <dbReference type="EMBL" id="CAJ1978576.1"/>
    </source>
</evidence>
<dbReference type="PANTHER" id="PTHR12385">
    <property type="entry name" value="CHOLINE TRANSPORTER-LIKE (SLC FAMILY 44)"/>
    <property type="match status" value="1"/>
</dbReference>
<feature type="transmembrane region" description="Helical" evidence="7">
    <location>
        <begin position="135"/>
        <end position="154"/>
    </location>
</feature>
<keyword evidence="6" id="KW-0325">Glycoprotein</keyword>
<evidence type="ECO:0000256" key="5">
    <source>
        <dbReference type="ARBA" id="ARBA00023136"/>
    </source>
</evidence>
<dbReference type="GO" id="GO:0005886">
    <property type="term" value="C:plasma membrane"/>
    <property type="evidence" value="ECO:0007669"/>
    <property type="project" value="UniProtKB-SubCell"/>
</dbReference>
<evidence type="ECO:0000256" key="2">
    <source>
        <dbReference type="ARBA" id="ARBA00007168"/>
    </source>
</evidence>
<accession>A0AA86W606</accession>
<dbReference type="GO" id="GO:0022857">
    <property type="term" value="F:transmembrane transporter activity"/>
    <property type="evidence" value="ECO:0007669"/>
    <property type="project" value="UniProtKB-UniRule"/>
</dbReference>
<evidence type="ECO:0000313" key="9">
    <source>
        <dbReference type="Proteomes" id="UP001189624"/>
    </source>
</evidence>
<dbReference type="InterPro" id="IPR007603">
    <property type="entry name" value="Choline_transptr-like"/>
</dbReference>
<proteinExistence type="inferred from homology"/>
<organism evidence="8 9">
    <name type="scientific">Sphenostylis stenocarpa</name>
    <dbReference type="NCBI Taxonomy" id="92480"/>
    <lineage>
        <taxon>Eukaryota</taxon>
        <taxon>Viridiplantae</taxon>
        <taxon>Streptophyta</taxon>
        <taxon>Embryophyta</taxon>
        <taxon>Tracheophyta</taxon>
        <taxon>Spermatophyta</taxon>
        <taxon>Magnoliopsida</taxon>
        <taxon>eudicotyledons</taxon>
        <taxon>Gunneridae</taxon>
        <taxon>Pentapetalae</taxon>
        <taxon>rosids</taxon>
        <taxon>fabids</taxon>
        <taxon>Fabales</taxon>
        <taxon>Fabaceae</taxon>
        <taxon>Papilionoideae</taxon>
        <taxon>50 kb inversion clade</taxon>
        <taxon>NPAAA clade</taxon>
        <taxon>indigoferoid/millettioid clade</taxon>
        <taxon>Phaseoleae</taxon>
        <taxon>Sphenostylis</taxon>
    </lineage>
</organism>
<evidence type="ECO:0000256" key="1">
    <source>
        <dbReference type="ARBA" id="ARBA00004141"/>
    </source>
</evidence>
<feature type="transmembrane region" description="Helical" evidence="7">
    <location>
        <begin position="402"/>
        <end position="423"/>
    </location>
</feature>
<feature type="transmembrane region" description="Helical" evidence="7">
    <location>
        <begin position="365"/>
        <end position="386"/>
    </location>
</feature>